<dbReference type="HOGENOM" id="CLU_1862959_0_0_14"/>
<dbReference type="BioCyc" id="MHAE859194:G1GR7-488-MONOMER"/>
<proteinExistence type="predicted"/>
<accession>F6FHN2</accession>
<keyword evidence="1" id="KW-0472">Membrane</keyword>
<reference evidence="2 3" key="1">
    <citation type="journal article" date="2011" name="J. Bacteriol.">
        <title>Complete genome sequences of two hemotropic Mycoplasmas, Mycoplasma haemofelis strain Ohio2 and Mycoplasma suis strain Illinois.</title>
        <authorList>
            <person name="Messick J.B."/>
            <person name="Santos A.P."/>
            <person name="Guimaraes A.M."/>
        </authorList>
    </citation>
    <scope>NUCLEOTIDE SEQUENCE [LARGE SCALE GENOMIC DNA]</scope>
    <source>
        <strain evidence="2 3">Ohio2</strain>
    </source>
</reference>
<organism evidence="2 3">
    <name type="scientific">Mycoplasma haemofelis (strain Ohio2)</name>
    <dbReference type="NCBI Taxonomy" id="859194"/>
    <lineage>
        <taxon>Bacteria</taxon>
        <taxon>Bacillati</taxon>
        <taxon>Mycoplasmatota</taxon>
        <taxon>Mollicutes</taxon>
        <taxon>Mycoplasmataceae</taxon>
        <taxon>Mycoplasma</taxon>
    </lineage>
</organism>
<dbReference type="Proteomes" id="UP000007952">
    <property type="component" value="Chromosome"/>
</dbReference>
<evidence type="ECO:0000313" key="2">
    <source>
        <dbReference type="EMBL" id="AEG72771.1"/>
    </source>
</evidence>
<dbReference type="KEGG" id="mhf:MHF_0499"/>
<name>F6FHN2_MYCHI</name>
<sequence length="137" mass="15670">MQSNNLLIGTIGIGGLIAGTLIAGFIHFNSKEKFAIKDLVAKDTSRTIVSSSEHWKQVWNQYVTENQGKRLGNDSLLLDDWNDWNERIRTNTNVPFSYKDRCDAFGRYKVEDDNNLFYKTFIKHCTITKDSSSTQAK</sequence>
<evidence type="ECO:0000256" key="1">
    <source>
        <dbReference type="SAM" id="Phobius"/>
    </source>
</evidence>
<dbReference type="EMBL" id="CP002808">
    <property type="protein sequence ID" value="AEG72771.1"/>
    <property type="molecule type" value="Genomic_DNA"/>
</dbReference>
<evidence type="ECO:0000313" key="3">
    <source>
        <dbReference type="Proteomes" id="UP000007952"/>
    </source>
</evidence>
<protein>
    <submittedName>
        <fullName evidence="2">Uncharacterized protein</fullName>
    </submittedName>
</protein>
<dbReference type="AlphaFoldDB" id="F6FHN2"/>
<dbReference type="STRING" id="859194.MHF_0499"/>
<feature type="transmembrane region" description="Helical" evidence="1">
    <location>
        <begin position="6"/>
        <end position="28"/>
    </location>
</feature>
<reference key="2">
    <citation type="submission" date="2011-05" db="EMBL/GenBank/DDBJ databases">
        <title>The Genome of Mycoplasma haemofelis Strain Ohio2, a pathogenic hemoplasma of the cat.</title>
        <authorList>
            <person name="Santos A.P."/>
            <person name="Guimaraes A.M.S."/>
            <person name="SanMiguel P.J."/>
            <person name="Martin S.W."/>
            <person name="Messick J.B."/>
        </authorList>
    </citation>
    <scope>NUCLEOTIDE SEQUENCE</scope>
    <source>
        <strain>Ohio2</strain>
    </source>
</reference>
<keyword evidence="1" id="KW-1133">Transmembrane helix</keyword>
<gene>
    <name evidence="2" type="ordered locus">MHF_0499</name>
</gene>
<keyword evidence="1" id="KW-0812">Transmembrane</keyword>